<dbReference type="EMBL" id="OBDO01000002">
    <property type="protein sequence ID" value="SNX95795.1"/>
    <property type="molecule type" value="Genomic_DNA"/>
</dbReference>
<reference evidence="2 3" key="1">
    <citation type="submission" date="2017-09" db="EMBL/GenBank/DDBJ databases">
        <authorList>
            <person name="Ehlers B."/>
            <person name="Leendertz F.H."/>
        </authorList>
    </citation>
    <scope>NUCLEOTIDE SEQUENCE [LARGE SCALE GENOMIC DNA]</scope>
    <source>
        <strain evidence="2 3">DSM 46844</strain>
    </source>
</reference>
<dbReference type="AlphaFoldDB" id="A0A285E9T6"/>
<evidence type="ECO:0000313" key="3">
    <source>
        <dbReference type="Proteomes" id="UP000219514"/>
    </source>
</evidence>
<gene>
    <name evidence="2" type="ORF">SAMN06893097_102499</name>
</gene>
<accession>A0A285E9T6</accession>
<feature type="signal peptide" evidence="1">
    <location>
        <begin position="1"/>
        <end position="45"/>
    </location>
</feature>
<keyword evidence="3" id="KW-1185">Reference proteome</keyword>
<sequence length="720" mass="73574">MRVESPPTAWSPTVTARRRPPTRLLVLATAAAAVLPVLPALPAAADDAAPRGETVVGELVQAWPEPASPGAAVRHADEGPLSWIETAPGEAVRVPTDDVDHLPVGATVEVVVGEPVADRTPAAAALEPAVEVLAADVVAAAPAAPRVAAADGVTNAVTVVMVLPPGSAPDATSLADLVSAVDGPVADFWARQSDGALRLRVTGSSGWLPTSAGCDSPYALWNEAAARVGWRGGPGQHLLVHLPSTAGGCSAGLAEVGSSISSGGRLYVRGTATSVLAHELGHNFGLGHASQLQCDGAVETGACRVAGYADWYDVMGVSWDQLGSLGAPHAARLGLLPPGAVPTVSAAAPAGQFLLSPLGARTGSRAVRLLDGDGDEYWLEYRSATGQDSWLGTAANRRRLESGVVLRLARDGNDTSLLLDATPSRTALWAGDVAVALPAGGAPVSFGDARFTVRVLEATGSGARIQVETGQAGPVSAPPGTGGTGGTGGIGGTGSTYFLNDRFTGVANRVFHYGGPADDVLVGDWNGDGVDTLTVRRGNTFHVREQNTSGAADHVFAYGDPGDAVLVGDWDGDGRDTLAVRRGNRYFVTNSVRTGAADVVITYGDPGDVVLVGDWDGDGADSLTVRRGAYYHVKNGLSTGVADSTFGYGEPQDTVLVGRWGAGQRGDTLAVRRGAVYHLRFSLTSGVADLQAAYGDPADTAFSGDWDADGVDTLGVRRPG</sequence>
<keyword evidence="1" id="KW-0732">Signal</keyword>
<dbReference type="Proteomes" id="UP000219514">
    <property type="component" value="Unassembled WGS sequence"/>
</dbReference>
<evidence type="ECO:0000313" key="2">
    <source>
        <dbReference type="EMBL" id="SNX95795.1"/>
    </source>
</evidence>
<protein>
    <recommendedName>
        <fullName evidence="4">Repeat domain-containing protein</fullName>
    </recommendedName>
</protein>
<dbReference type="SUPFAM" id="SSF55486">
    <property type="entry name" value="Metalloproteases ('zincins'), catalytic domain"/>
    <property type="match status" value="1"/>
</dbReference>
<organism evidence="2 3">
    <name type="scientific">Geodermatophilus sabuli</name>
    <dbReference type="NCBI Taxonomy" id="1564158"/>
    <lineage>
        <taxon>Bacteria</taxon>
        <taxon>Bacillati</taxon>
        <taxon>Actinomycetota</taxon>
        <taxon>Actinomycetes</taxon>
        <taxon>Geodermatophilales</taxon>
        <taxon>Geodermatophilaceae</taxon>
        <taxon>Geodermatophilus</taxon>
    </lineage>
</organism>
<proteinExistence type="predicted"/>
<feature type="chain" id="PRO_5012854647" description="Repeat domain-containing protein" evidence="1">
    <location>
        <begin position="46"/>
        <end position="720"/>
    </location>
</feature>
<name>A0A285E9T6_9ACTN</name>
<evidence type="ECO:0000256" key="1">
    <source>
        <dbReference type="SAM" id="SignalP"/>
    </source>
</evidence>
<evidence type="ECO:0008006" key="4">
    <source>
        <dbReference type="Google" id="ProtNLM"/>
    </source>
</evidence>